<dbReference type="EMBL" id="JBHSWH010000001">
    <property type="protein sequence ID" value="MFC6706297.1"/>
    <property type="molecule type" value="Genomic_DNA"/>
</dbReference>
<evidence type="ECO:0000313" key="1">
    <source>
        <dbReference type="EMBL" id="MFC6706297.1"/>
    </source>
</evidence>
<sequence>MADAYAAVCNDRHWDPTPTSPITFAVEAEHDDVLREARQELAARAAFNFGVAIDNLKGMAALLGEPEIVFAVAAQARAAIENAALCFHFAEPGISSLKALARTCNADMIGIHQLRMVGERLPEPQRTQQLAVVAARRYQLMHRLNAHGLTLTKPTQDRTQPTVRGHVSPSISSLIAAITEPDRLGRNVYSYLSAVAHGYMHGLSEYVAVTEWDDGPLARGNVTVTPQQEAVRYGSVPLIMHRAADRLFQQFGWPQDRVALPANNALVVWKQVGGWP</sequence>
<proteinExistence type="predicted"/>
<comment type="caution">
    <text evidence="1">The sequence shown here is derived from an EMBL/GenBank/DDBJ whole genome shotgun (WGS) entry which is preliminary data.</text>
</comment>
<name>A0ABW2AH93_9MICO</name>
<dbReference type="RefSeq" id="WP_382402218.1">
    <property type="nucleotide sequence ID" value="NZ_JBHSWH010000001.1"/>
</dbReference>
<gene>
    <name evidence="1" type="ORF">ACFQDH_13765</name>
</gene>
<keyword evidence="2" id="KW-1185">Reference proteome</keyword>
<accession>A0ABW2AH93</accession>
<organism evidence="1 2">
    <name type="scientific">Flexivirga alba</name>
    <dbReference type="NCBI Taxonomy" id="702742"/>
    <lineage>
        <taxon>Bacteria</taxon>
        <taxon>Bacillati</taxon>
        <taxon>Actinomycetota</taxon>
        <taxon>Actinomycetes</taxon>
        <taxon>Micrococcales</taxon>
        <taxon>Dermacoccaceae</taxon>
        <taxon>Flexivirga</taxon>
    </lineage>
</organism>
<dbReference type="Proteomes" id="UP001596298">
    <property type="component" value="Unassembled WGS sequence"/>
</dbReference>
<reference evidence="2" key="1">
    <citation type="journal article" date="2019" name="Int. J. Syst. Evol. Microbiol.">
        <title>The Global Catalogue of Microorganisms (GCM) 10K type strain sequencing project: providing services to taxonomists for standard genome sequencing and annotation.</title>
        <authorList>
            <consortium name="The Broad Institute Genomics Platform"/>
            <consortium name="The Broad Institute Genome Sequencing Center for Infectious Disease"/>
            <person name="Wu L."/>
            <person name="Ma J."/>
        </authorList>
    </citation>
    <scope>NUCLEOTIDE SEQUENCE [LARGE SCALE GENOMIC DNA]</scope>
    <source>
        <strain evidence="2">CCUG 58127</strain>
    </source>
</reference>
<protein>
    <submittedName>
        <fullName evidence="1">Uncharacterized protein</fullName>
    </submittedName>
</protein>
<evidence type="ECO:0000313" key="2">
    <source>
        <dbReference type="Proteomes" id="UP001596298"/>
    </source>
</evidence>